<dbReference type="InterPro" id="IPR023130">
    <property type="entry name" value="Ta0600-like_sf"/>
</dbReference>
<accession>A0ABW4BTP0</accession>
<protein>
    <recommendedName>
        <fullName evidence="4">Bacteriocin immunity protein</fullName>
    </recommendedName>
</protein>
<proteinExistence type="predicted"/>
<keyword evidence="3" id="KW-1185">Reference proteome</keyword>
<reference evidence="3" key="1">
    <citation type="journal article" date="2019" name="Int. J. Syst. Evol. Microbiol.">
        <title>The Global Catalogue of Microorganisms (GCM) 10K type strain sequencing project: providing services to taxonomists for standard genome sequencing and annotation.</title>
        <authorList>
            <consortium name="The Broad Institute Genomics Platform"/>
            <consortium name="The Broad Institute Genome Sequencing Center for Infectious Disease"/>
            <person name="Wu L."/>
            <person name="Ma J."/>
        </authorList>
    </citation>
    <scope>NUCLEOTIDE SEQUENCE [LARGE SCALE GENOMIC DNA]</scope>
    <source>
        <strain evidence="3">CCM 8936</strain>
    </source>
</reference>
<dbReference type="SUPFAM" id="SSF109797">
    <property type="entry name" value="Bacteriocin immunity protein-like"/>
    <property type="match status" value="1"/>
</dbReference>
<evidence type="ECO:0000256" key="1">
    <source>
        <dbReference type="ARBA" id="ARBA00023025"/>
    </source>
</evidence>
<sequence>MTETVLTIIHELFNGLTDNNSNEFKQVLMNTYVHLQKGGDETSLVDQLLTFVQSNKNELNENQTELVLKLEKIEGI</sequence>
<organism evidence="2 3">
    <name type="scientific">Companilactobacillus keshanensis</name>
    <dbReference type="NCBI Taxonomy" id="2486003"/>
    <lineage>
        <taxon>Bacteria</taxon>
        <taxon>Bacillati</taxon>
        <taxon>Bacillota</taxon>
        <taxon>Bacilli</taxon>
        <taxon>Lactobacillales</taxon>
        <taxon>Lactobacillaceae</taxon>
        <taxon>Companilactobacillus</taxon>
    </lineage>
</organism>
<gene>
    <name evidence="2" type="ORF">ACFQ42_03525</name>
</gene>
<dbReference type="EMBL" id="JBHTOI010000022">
    <property type="protein sequence ID" value="MFD1417832.1"/>
    <property type="molecule type" value="Genomic_DNA"/>
</dbReference>
<keyword evidence="1" id="KW-0079">Bacteriocin immunity</keyword>
<evidence type="ECO:0008006" key="4">
    <source>
        <dbReference type="Google" id="ProtNLM"/>
    </source>
</evidence>
<evidence type="ECO:0000313" key="2">
    <source>
        <dbReference type="EMBL" id="MFD1417832.1"/>
    </source>
</evidence>
<dbReference type="Gene3D" id="1.20.1440.50">
    <property type="entry name" value="Ta0600-like"/>
    <property type="match status" value="1"/>
</dbReference>
<name>A0ABW4BTP0_9LACO</name>
<comment type="caution">
    <text evidence="2">The sequence shown here is derived from an EMBL/GenBank/DDBJ whole genome shotgun (WGS) entry which is preliminary data.</text>
</comment>
<evidence type="ECO:0000313" key="3">
    <source>
        <dbReference type="Proteomes" id="UP001597251"/>
    </source>
</evidence>
<dbReference type="RefSeq" id="WP_377769497.1">
    <property type="nucleotide sequence ID" value="NZ_JBHTOI010000022.1"/>
</dbReference>
<dbReference type="Proteomes" id="UP001597251">
    <property type="component" value="Unassembled WGS sequence"/>
</dbReference>